<feature type="region of interest" description="Disordered" evidence="1">
    <location>
        <begin position="168"/>
        <end position="187"/>
    </location>
</feature>
<keyword evidence="2" id="KW-0472">Membrane</keyword>
<evidence type="ECO:0000256" key="2">
    <source>
        <dbReference type="SAM" id="Phobius"/>
    </source>
</evidence>
<feature type="transmembrane region" description="Helical" evidence="2">
    <location>
        <begin position="20"/>
        <end position="41"/>
    </location>
</feature>
<name>A0A7V4G7V5_9BACT</name>
<dbReference type="AlphaFoldDB" id="A0A7V4G7V5"/>
<dbReference type="Pfam" id="PF13801">
    <property type="entry name" value="Metal_resist"/>
    <property type="match status" value="1"/>
</dbReference>
<reference evidence="3" key="1">
    <citation type="journal article" date="2020" name="mSystems">
        <title>Genome- and Community-Level Interaction Insights into Carbon Utilization and Element Cycling Functions of Hydrothermarchaeota in Hydrothermal Sediment.</title>
        <authorList>
            <person name="Zhou Z."/>
            <person name="Liu Y."/>
            <person name="Xu W."/>
            <person name="Pan J."/>
            <person name="Luo Z.H."/>
            <person name="Li M."/>
        </authorList>
    </citation>
    <scope>NUCLEOTIDE SEQUENCE [LARGE SCALE GENOMIC DNA]</scope>
    <source>
        <strain evidence="3">SpSt-548</strain>
    </source>
</reference>
<comment type="caution">
    <text evidence="3">The sequence shown here is derived from an EMBL/GenBank/DDBJ whole genome shotgun (WGS) entry which is preliminary data.</text>
</comment>
<dbReference type="InterPro" id="IPR025961">
    <property type="entry name" value="Metal_resist"/>
</dbReference>
<accession>A0A7V4G7V5</accession>
<gene>
    <name evidence="3" type="ORF">ENT08_03815</name>
</gene>
<keyword evidence="2" id="KW-0812">Transmembrane</keyword>
<sequence>MEKLDLESRGKEGPLRSSSWLLFLLVFSLALNLGSLGALAFRRWQVGGGVPRQISGPCLTIKELCRILPLEAAQCRQFQGMLPGHRQSRRRLLAELTGKRAELLALLEQDSPSWPEIQGKIKEISTRQGKLEEETVRLLWEWQQHLEPGQRKTLLSLLEGRQSGLPFKGQAFGIRKGQEGRHPEPRN</sequence>
<dbReference type="EMBL" id="DSXI01000219">
    <property type="protein sequence ID" value="HGS04851.1"/>
    <property type="molecule type" value="Genomic_DNA"/>
</dbReference>
<feature type="compositionally biased region" description="Basic and acidic residues" evidence="1">
    <location>
        <begin position="176"/>
        <end position="187"/>
    </location>
</feature>
<evidence type="ECO:0000313" key="3">
    <source>
        <dbReference type="EMBL" id="HGS04851.1"/>
    </source>
</evidence>
<evidence type="ECO:0000256" key="1">
    <source>
        <dbReference type="SAM" id="MobiDB-lite"/>
    </source>
</evidence>
<dbReference type="Gene3D" id="1.20.120.1490">
    <property type="match status" value="1"/>
</dbReference>
<protein>
    <submittedName>
        <fullName evidence="3">Periplasmic heavy metal sensor</fullName>
    </submittedName>
</protein>
<keyword evidence="2" id="KW-1133">Transmembrane helix</keyword>
<proteinExistence type="predicted"/>
<organism evidence="3">
    <name type="scientific">Desulfobacca acetoxidans</name>
    <dbReference type="NCBI Taxonomy" id="60893"/>
    <lineage>
        <taxon>Bacteria</taxon>
        <taxon>Pseudomonadati</taxon>
        <taxon>Thermodesulfobacteriota</taxon>
        <taxon>Desulfobaccia</taxon>
        <taxon>Desulfobaccales</taxon>
        <taxon>Desulfobaccaceae</taxon>
        <taxon>Desulfobacca</taxon>
    </lineage>
</organism>